<reference evidence="1 2" key="1">
    <citation type="submission" date="2024-02" db="EMBL/GenBank/DDBJ databases">
        <title>Rhodopirellula caenicola NBRC 110016.</title>
        <authorList>
            <person name="Ichikawa N."/>
            <person name="Katano-Makiyama Y."/>
            <person name="Hidaka K."/>
        </authorList>
    </citation>
    <scope>NUCLEOTIDE SEQUENCE [LARGE SCALE GENOMIC DNA]</scope>
    <source>
        <strain evidence="1 2">NBRC 110016</strain>
    </source>
</reference>
<evidence type="ECO:0000313" key="2">
    <source>
        <dbReference type="Proteomes" id="UP001416858"/>
    </source>
</evidence>
<keyword evidence="2" id="KW-1185">Reference proteome</keyword>
<dbReference type="EMBL" id="BAABRO010000041">
    <property type="protein sequence ID" value="GAA5511178.1"/>
    <property type="molecule type" value="Genomic_DNA"/>
</dbReference>
<comment type="caution">
    <text evidence="1">The sequence shown here is derived from an EMBL/GenBank/DDBJ whole genome shotgun (WGS) entry which is preliminary data.</text>
</comment>
<accession>A0ABP9W5E7</accession>
<sequence length="215" mass="24321">MKDFGIGLLYLEGLPPEYFDDFRDSIDFDAIDFREEQRENEPYAALEWMIPTVVALYVGKKFADALLKKATDDIADTVYPKLKNGVAELAKKLLVTDRTRFGVVSSGEKKVTNAASTIFSVTAQTTGRHRAKFVFHDDSLSELEYEIAVDQIFATLEAHYREADNDILSDTSPEYLRGGSVYLIFDKQSQAWDLVNPIAERLKQQAAHNQKNAEQ</sequence>
<name>A0ABP9W5E7_9BACT</name>
<evidence type="ECO:0000313" key="1">
    <source>
        <dbReference type="EMBL" id="GAA5511178.1"/>
    </source>
</evidence>
<proteinExistence type="predicted"/>
<protein>
    <submittedName>
        <fullName evidence="1">Uncharacterized protein</fullName>
    </submittedName>
</protein>
<gene>
    <name evidence="1" type="ORF">Rcae01_06694</name>
</gene>
<organism evidence="1 2">
    <name type="scientific">Novipirellula caenicola</name>
    <dbReference type="NCBI Taxonomy" id="1536901"/>
    <lineage>
        <taxon>Bacteria</taxon>
        <taxon>Pseudomonadati</taxon>
        <taxon>Planctomycetota</taxon>
        <taxon>Planctomycetia</taxon>
        <taxon>Pirellulales</taxon>
        <taxon>Pirellulaceae</taxon>
        <taxon>Novipirellula</taxon>
    </lineage>
</organism>
<dbReference type="RefSeq" id="WP_345689642.1">
    <property type="nucleotide sequence ID" value="NZ_BAABRO010000041.1"/>
</dbReference>
<dbReference type="Proteomes" id="UP001416858">
    <property type="component" value="Unassembled WGS sequence"/>
</dbReference>